<evidence type="ECO:0000313" key="4">
    <source>
        <dbReference type="Proteomes" id="UP000320839"/>
    </source>
</evidence>
<name>A0A518FSJ6_9PLAN</name>
<evidence type="ECO:0000313" key="3">
    <source>
        <dbReference type="EMBL" id="QDV19322.1"/>
    </source>
</evidence>
<dbReference type="RefSeq" id="WP_145457367.1">
    <property type="nucleotide sequence ID" value="NZ_CP036317.1"/>
</dbReference>
<accession>A0A518FSJ6</accession>
<feature type="compositionally biased region" description="Basic residues" evidence="2">
    <location>
        <begin position="21"/>
        <end position="54"/>
    </location>
</feature>
<dbReference type="Proteomes" id="UP000320839">
    <property type="component" value="Chromosome"/>
</dbReference>
<organism evidence="3 4">
    <name type="scientific">Gimesia panareensis</name>
    <dbReference type="NCBI Taxonomy" id="2527978"/>
    <lineage>
        <taxon>Bacteria</taxon>
        <taxon>Pseudomonadati</taxon>
        <taxon>Planctomycetota</taxon>
        <taxon>Planctomycetia</taxon>
        <taxon>Planctomycetales</taxon>
        <taxon>Planctomycetaceae</taxon>
        <taxon>Gimesia</taxon>
    </lineage>
</organism>
<feature type="region of interest" description="Disordered" evidence="2">
    <location>
        <begin position="1"/>
        <end position="104"/>
    </location>
</feature>
<keyword evidence="1" id="KW-0175">Coiled coil</keyword>
<feature type="coiled-coil region" evidence="1">
    <location>
        <begin position="126"/>
        <end position="167"/>
    </location>
</feature>
<dbReference type="EMBL" id="CP036317">
    <property type="protein sequence ID" value="QDV19322.1"/>
    <property type="molecule type" value="Genomic_DNA"/>
</dbReference>
<reference evidence="3 4" key="1">
    <citation type="submission" date="2019-02" db="EMBL/GenBank/DDBJ databases">
        <title>Deep-cultivation of Planctomycetes and their phenomic and genomic characterization uncovers novel biology.</title>
        <authorList>
            <person name="Wiegand S."/>
            <person name="Jogler M."/>
            <person name="Boedeker C."/>
            <person name="Pinto D."/>
            <person name="Vollmers J."/>
            <person name="Rivas-Marin E."/>
            <person name="Kohn T."/>
            <person name="Peeters S.H."/>
            <person name="Heuer A."/>
            <person name="Rast P."/>
            <person name="Oberbeckmann S."/>
            <person name="Bunk B."/>
            <person name="Jeske O."/>
            <person name="Meyerdierks A."/>
            <person name="Storesund J.E."/>
            <person name="Kallscheuer N."/>
            <person name="Luecker S."/>
            <person name="Lage O.M."/>
            <person name="Pohl T."/>
            <person name="Merkel B.J."/>
            <person name="Hornburger P."/>
            <person name="Mueller R.-W."/>
            <person name="Bruemmer F."/>
            <person name="Labrenz M."/>
            <person name="Spormann A.M."/>
            <person name="Op den Camp H."/>
            <person name="Overmann J."/>
            <person name="Amann R."/>
            <person name="Jetten M.S.M."/>
            <person name="Mascher T."/>
            <person name="Medema M.H."/>
            <person name="Devos D.P."/>
            <person name="Kaster A.-K."/>
            <person name="Ovreas L."/>
            <person name="Rohde M."/>
            <person name="Galperin M.Y."/>
            <person name="Jogler C."/>
        </authorList>
    </citation>
    <scope>NUCLEOTIDE SEQUENCE [LARGE SCALE GENOMIC DNA]</scope>
    <source>
        <strain evidence="3 4">Pan153</strain>
    </source>
</reference>
<dbReference type="AlphaFoldDB" id="A0A518FSJ6"/>
<sequence>MKKKATRNSAAVKKQTPPKKQAAKKTPKKKAAKKKAAKKGTAKKSGTRKKTPKKAVKEKATLRKTVAQKDSAKAAVTKKAAKKTSKDQGGADQHPLQGKSTVFASTRTNEWQPFPLLRIIESDELLKEKSARKDELDAQYKKAEKAYELLSKELKKQKREMSKNKGKSRTQPKPYYGEVTGMEIGFRTKYGQFVSPLQYVITVNVSQKKSEGDLKKRKIDPLPASINETPIKVLEGSFEKAAPIDQGNLAIGLGSVSTPAREDPIFGGQPVAERGHIDNFGTLGFVFQTIDEKKYGLTNTHVTSKNTVRLISSGTGSQEVGNVGLAVEKHSSLGRYVDASYFSLEHLEVEGIDALPYQIQDINREDPSLEVFISSKHVDNHFEGISVYKYGARSGKLKEGLITSAFAEVEIDGDPKKGVFKVKNFSNTFLQPGDSGSLILMKTEIDTKPAWLVLGILFAQLKDNDRVAYVCHISEVIKLLKLEIPERKLVP</sequence>
<proteinExistence type="predicted"/>
<evidence type="ECO:0000256" key="2">
    <source>
        <dbReference type="SAM" id="MobiDB-lite"/>
    </source>
</evidence>
<dbReference type="OrthoDB" id="9973583at2"/>
<gene>
    <name evidence="3" type="ORF">Pan153_39870</name>
</gene>
<protein>
    <submittedName>
        <fullName evidence="3">Uncharacterized protein</fullName>
    </submittedName>
</protein>
<evidence type="ECO:0000256" key="1">
    <source>
        <dbReference type="SAM" id="Coils"/>
    </source>
</evidence>
<feature type="compositionally biased region" description="Low complexity" evidence="2">
    <location>
        <begin position="10"/>
        <end position="20"/>
    </location>
</feature>